<dbReference type="eggNOG" id="COG4771">
    <property type="taxonomic scope" value="Bacteria"/>
</dbReference>
<proteinExistence type="predicted"/>
<reference evidence="3 4" key="1">
    <citation type="submission" date="2008-12" db="EMBL/GenBank/DDBJ databases">
        <authorList>
            <person name="Fulton L."/>
            <person name="Clifton S."/>
            <person name="Fulton B."/>
            <person name="Xu J."/>
            <person name="Minx P."/>
            <person name="Pepin K.H."/>
            <person name="Johnson M."/>
            <person name="Bhonagiri V."/>
            <person name="Nash W.E."/>
            <person name="Mardis E.R."/>
            <person name="Wilson R.K."/>
        </authorList>
    </citation>
    <scope>NUCLEOTIDE SEQUENCE [LARGE SCALE GENOMIC DNA]</scope>
    <source>
        <strain evidence="3 4">DSM 18228</strain>
    </source>
</reference>
<evidence type="ECO:0000313" key="3">
    <source>
        <dbReference type="EMBL" id="EEF77148.1"/>
    </source>
</evidence>
<dbReference type="InterPro" id="IPR043781">
    <property type="entry name" value="DUF5723"/>
</dbReference>
<dbReference type="Pfam" id="PF18990">
    <property type="entry name" value="DUF5723"/>
    <property type="match status" value="1"/>
</dbReference>
<keyword evidence="4" id="KW-1185">Reference proteome</keyword>
<feature type="domain" description="DUF5723" evidence="2">
    <location>
        <begin position="47"/>
        <end position="464"/>
    </location>
</feature>
<feature type="chain" id="PRO_5004486644" description="DUF5723 domain-containing protein" evidence="1">
    <location>
        <begin position="26"/>
        <end position="508"/>
    </location>
</feature>
<dbReference type="EMBL" id="ACBW01000171">
    <property type="protein sequence ID" value="EEF77148.1"/>
    <property type="molecule type" value="Genomic_DNA"/>
</dbReference>
<protein>
    <recommendedName>
        <fullName evidence="2">DUF5723 domain-containing protein</fullName>
    </recommendedName>
</protein>
<organism evidence="3 4">
    <name type="scientific">Phocaeicola coprophilus DSM 18228 = JCM 13818</name>
    <dbReference type="NCBI Taxonomy" id="547042"/>
    <lineage>
        <taxon>Bacteria</taxon>
        <taxon>Pseudomonadati</taxon>
        <taxon>Bacteroidota</taxon>
        <taxon>Bacteroidia</taxon>
        <taxon>Bacteroidales</taxon>
        <taxon>Bacteroidaceae</taxon>
        <taxon>Phocaeicola</taxon>
    </lineage>
</organism>
<dbReference type="STRING" id="547042.BACCOPRO_02660"/>
<dbReference type="HOGENOM" id="CLU_032295_0_0_10"/>
<dbReference type="GeneID" id="78405842"/>
<gene>
    <name evidence="3" type="ORF">BACCOPRO_02660</name>
</gene>
<name>S0F9S2_9BACT</name>
<evidence type="ECO:0000256" key="1">
    <source>
        <dbReference type="SAM" id="SignalP"/>
    </source>
</evidence>
<feature type="signal peptide" evidence="1">
    <location>
        <begin position="1"/>
        <end position="25"/>
    </location>
</feature>
<evidence type="ECO:0000259" key="2">
    <source>
        <dbReference type="Pfam" id="PF18990"/>
    </source>
</evidence>
<accession>S0F9S2</accession>
<keyword evidence="1" id="KW-0732">Signal</keyword>
<dbReference type="RefSeq" id="WP_008143888.1">
    <property type="nucleotide sequence ID" value="NZ_EQ973645.1"/>
</dbReference>
<sequence>MMKKHICRMILCGLAASCATTTVMAQATGNRSSYFLEGSVYRHELNPAFQGERNYVGMPALGNFSVGAQGTAGLGDFLYVKDNGDLMTFMHPDVSSKTFLNDLPRRTKLGINLNENILSTGFFAWGGFNTFGLSVKSDTRFSSPDDLFKFMKSGVDSPEGTHYKVNDLSILSTNYAELAFGHSRALTDQLTVGAKVKFLVGLAKATVKIDQLDIKATPESWVITPNGAEAYLSAKGLITPTKGETGNYAESDYVRDAYGNPTSQLKPGAENLMSYDDIDFDDNNIGPTGFGMAFDFGATYKWNDDWTFSASLLDLGFIHWNNTVKATMSNSFEFDGFHEIPVEDTDGNPNSIDNQVDSYLDDLEGLSKFTKEGEGLKRNTALAATLHLGAEYTLPVYDRLKFGGLWTTRFQGRHTWTEARVSANVSPLTWFEASLNYALSSFGSSTGLMLNFHPRGFNFFLAADVPMGKYAKKYAIPTNRFNANFNMGINFTFGPKHKPVYRCVEANF</sequence>
<evidence type="ECO:0000313" key="4">
    <source>
        <dbReference type="Proteomes" id="UP000014073"/>
    </source>
</evidence>
<comment type="caution">
    <text evidence="3">The sequence shown here is derived from an EMBL/GenBank/DDBJ whole genome shotgun (WGS) entry which is preliminary data.</text>
</comment>
<dbReference type="AlphaFoldDB" id="S0F9S2"/>
<dbReference type="Proteomes" id="UP000014073">
    <property type="component" value="Unassembled WGS sequence"/>
</dbReference>